<dbReference type="Gene3D" id="3.40.50.300">
    <property type="entry name" value="P-loop containing nucleotide triphosphate hydrolases"/>
    <property type="match status" value="1"/>
</dbReference>
<dbReference type="GO" id="GO:0005524">
    <property type="term" value="F:ATP binding"/>
    <property type="evidence" value="ECO:0007669"/>
    <property type="project" value="UniProtKB-KW"/>
</dbReference>
<dbReference type="InterPro" id="IPR027417">
    <property type="entry name" value="P-loop_NTPase"/>
</dbReference>
<evidence type="ECO:0000259" key="7">
    <source>
        <dbReference type="PROSITE" id="PS50893"/>
    </source>
</evidence>
<dbReference type="Proteomes" id="UP001220530">
    <property type="component" value="Chromosome"/>
</dbReference>
<evidence type="ECO:0000256" key="6">
    <source>
        <dbReference type="SAM" id="MobiDB-lite"/>
    </source>
</evidence>
<keyword evidence="4" id="KW-0547">Nucleotide-binding</keyword>
<comment type="similarity">
    <text evidence="2">Belongs to the ABC transporter superfamily.</text>
</comment>
<dbReference type="InterPro" id="IPR003439">
    <property type="entry name" value="ABC_transporter-like_ATP-bd"/>
</dbReference>
<evidence type="ECO:0000256" key="5">
    <source>
        <dbReference type="ARBA" id="ARBA00022840"/>
    </source>
</evidence>
<keyword evidence="9" id="KW-1185">Reference proteome</keyword>
<dbReference type="RefSeq" id="WP_282219847.1">
    <property type="nucleotide sequence ID" value="NZ_CP118246.1"/>
</dbReference>
<protein>
    <submittedName>
        <fullName evidence="8">ABC transporter ATP-binding protein</fullName>
    </submittedName>
</protein>
<dbReference type="InterPro" id="IPR003593">
    <property type="entry name" value="AAA+_ATPase"/>
</dbReference>
<dbReference type="PANTHER" id="PTHR43230:SF3">
    <property type="entry name" value="ABC-TYPE DIPEPTIDE_OLIGOPEPTIDE TRANSPORT SYSTEM, ATPASE COMPONENT"/>
    <property type="match status" value="1"/>
</dbReference>
<evidence type="ECO:0000256" key="4">
    <source>
        <dbReference type="ARBA" id="ARBA00022741"/>
    </source>
</evidence>
<dbReference type="InterPro" id="IPR013563">
    <property type="entry name" value="Oligopep_ABC_C"/>
</dbReference>
<dbReference type="NCBIfam" id="TIGR01727">
    <property type="entry name" value="oligo_HPY"/>
    <property type="match status" value="1"/>
</dbReference>
<evidence type="ECO:0000313" key="9">
    <source>
        <dbReference type="Proteomes" id="UP001220530"/>
    </source>
</evidence>
<feature type="domain" description="ABC transporter" evidence="7">
    <location>
        <begin position="5"/>
        <end position="248"/>
    </location>
</feature>
<organism evidence="8 9">
    <name type="scientific">Devosia algicola</name>
    <dbReference type="NCBI Taxonomy" id="3026418"/>
    <lineage>
        <taxon>Bacteria</taxon>
        <taxon>Pseudomonadati</taxon>
        <taxon>Pseudomonadota</taxon>
        <taxon>Alphaproteobacteria</taxon>
        <taxon>Hyphomicrobiales</taxon>
        <taxon>Devosiaceae</taxon>
        <taxon>Devosia</taxon>
    </lineage>
</organism>
<evidence type="ECO:0000256" key="1">
    <source>
        <dbReference type="ARBA" id="ARBA00004417"/>
    </source>
</evidence>
<dbReference type="PROSITE" id="PS00211">
    <property type="entry name" value="ABC_TRANSPORTER_1"/>
    <property type="match status" value="1"/>
</dbReference>
<dbReference type="EMBL" id="CP118246">
    <property type="protein sequence ID" value="WDR03453.1"/>
    <property type="molecule type" value="Genomic_DNA"/>
</dbReference>
<evidence type="ECO:0000256" key="3">
    <source>
        <dbReference type="ARBA" id="ARBA00022448"/>
    </source>
</evidence>
<keyword evidence="5 8" id="KW-0067">ATP-binding</keyword>
<dbReference type="SUPFAM" id="SSF52540">
    <property type="entry name" value="P-loop containing nucleoside triphosphate hydrolases"/>
    <property type="match status" value="1"/>
</dbReference>
<reference evidence="8 9" key="1">
    <citation type="submission" date="2023-02" db="EMBL/GenBank/DDBJ databases">
        <title>Devosia algicola sp. nov., isolated from the phycosphere of marine algae.</title>
        <authorList>
            <person name="Kim J.M."/>
            <person name="Lee J.K."/>
            <person name="Choi B.J."/>
            <person name="Bayburt H."/>
            <person name="Jeon C.O."/>
        </authorList>
    </citation>
    <scope>NUCLEOTIDE SEQUENCE [LARGE SCALE GENOMIC DNA]</scope>
    <source>
        <strain evidence="8 9">G20-9</strain>
    </source>
</reference>
<name>A0ABY7YQ61_9HYPH</name>
<dbReference type="Pfam" id="PF08352">
    <property type="entry name" value="oligo_HPY"/>
    <property type="match status" value="1"/>
</dbReference>
<dbReference type="Pfam" id="PF00005">
    <property type="entry name" value="ABC_tran"/>
    <property type="match status" value="1"/>
</dbReference>
<dbReference type="SMART" id="SM00382">
    <property type="entry name" value="AAA"/>
    <property type="match status" value="1"/>
</dbReference>
<accession>A0ABY7YQ61</accession>
<dbReference type="PROSITE" id="PS50893">
    <property type="entry name" value="ABC_TRANSPORTER_2"/>
    <property type="match status" value="1"/>
</dbReference>
<comment type="subcellular location">
    <subcellularLocation>
        <location evidence="1">Cell inner membrane</location>
        <topology evidence="1">Peripheral membrane protein</topology>
    </subcellularLocation>
</comment>
<evidence type="ECO:0000313" key="8">
    <source>
        <dbReference type="EMBL" id="WDR03453.1"/>
    </source>
</evidence>
<dbReference type="PANTHER" id="PTHR43230">
    <property type="entry name" value="ABC-TYPE DIPEPTIDE/OLIGOPEPTIDE TRANSPORT SYSTEM, ATPASE COMPONENT"/>
    <property type="match status" value="1"/>
</dbReference>
<evidence type="ECO:0000256" key="2">
    <source>
        <dbReference type="ARBA" id="ARBA00005417"/>
    </source>
</evidence>
<proteinExistence type="inferred from homology"/>
<feature type="region of interest" description="Disordered" evidence="6">
    <location>
        <begin position="318"/>
        <end position="342"/>
    </location>
</feature>
<dbReference type="CDD" id="cd03257">
    <property type="entry name" value="ABC_NikE_OppD_transporters"/>
    <property type="match status" value="1"/>
</dbReference>
<keyword evidence="3" id="KW-0813">Transport</keyword>
<dbReference type="InterPro" id="IPR017871">
    <property type="entry name" value="ABC_transporter-like_CS"/>
</dbReference>
<gene>
    <name evidence="8" type="ORF">PSQ19_04925</name>
</gene>
<sequence length="342" mass="37768">MTALMEVQDLTKRYGGFTALDKVTLTLSDDAPSMTAVAGESGSGKTTLARMMLGFIEPTEGAVLYAGKDVAKMSASEKRQFRREVQPVFQDPFEVFNPFYRIDHVLTTPVKRYHLADTEAKAQALIEDALKRVGLRPQDTLGRFPHELSGGQRQRVMVARAVLLRPRMIVADEPVSMVDASLRATILDELRTLNRDLGISIVYITHDLTTAFQICDNIVVLYRGTVAEAGAVERVIGDPKHPYSQLLVSSIPLPDLDKVWGTDEIPVTEANAARANSGCPFAPRCPSVMEQCWRRPPPKFVPDTQRLATCYLYENSPEAPDDDVASVFRPPQPVNSDVGNPI</sequence>